<proteinExistence type="predicted"/>
<keyword evidence="2" id="KW-0233">DNA recombination</keyword>
<keyword evidence="1" id="KW-0238">DNA-binding</keyword>
<dbReference type="SMART" id="SM00857">
    <property type="entry name" value="Resolvase"/>
    <property type="match status" value="1"/>
</dbReference>
<dbReference type="InterPro" id="IPR006119">
    <property type="entry name" value="Resolv_N"/>
</dbReference>
<dbReference type="GO" id="GO:0000150">
    <property type="term" value="F:DNA strand exchange activity"/>
    <property type="evidence" value="ECO:0007669"/>
    <property type="project" value="InterPro"/>
</dbReference>
<name>A0A9W5U2B8_9BACI</name>
<dbReference type="Gene3D" id="3.40.50.1390">
    <property type="entry name" value="Resolvase, N-terminal catalytic domain"/>
    <property type="match status" value="1"/>
</dbReference>
<dbReference type="Pfam" id="PF07508">
    <property type="entry name" value="Recombinase"/>
    <property type="match status" value="1"/>
</dbReference>
<feature type="domain" description="Recombinase" evidence="3">
    <location>
        <begin position="163"/>
        <end position="282"/>
    </location>
</feature>
<sequence>MNNKIKGIGYLRYSDSKQDGKHSLEIQKSQILLLAEREGVEIIAWRIDKATSAFRGNIAKRSGIQKIYEDLENGVEAICFYEESRITRSITDFYYDVYEPITTQYPKLRFYSTQSNGVWNPDDPLVQAKLVFAAEESEIKSTRAKDAQQNLLSAGKRPGSPAPIGYNMVDGILYPNEDAIVVQYIFHLAGWGHSRGSIAAHLNNCEITTAKIKHWNSSTIGYILNNKVYYGNLAWNVRTSYENSKPKPDDEIDLLFEHAHEPIVSATSSHLIKQVNDLKKNHGIMDTPYYLRGVIKCKKCDSFMSAKDNSPKGKKGKYMVYRCLKCKRNLPIIKVHQVVLNDLLSKWSTQLSSIVTTANEQLVGWNKNLETARKKFKIQLEQTLYNERMLASDIKENKQLEEAFIDSKHYLQNEILNITITMDEINRILDDDDGLSIFIKYLQQQSFLNFTDTELRTFFLMYFKDVIVNLEKNNDIEINYRLSPFVALENATGYFTEKIAQINGLSG</sequence>
<organism evidence="4 5">
    <name type="scientific">Lentibacillus populi</name>
    <dbReference type="NCBI Taxonomy" id="1827502"/>
    <lineage>
        <taxon>Bacteria</taxon>
        <taxon>Bacillati</taxon>
        <taxon>Bacillota</taxon>
        <taxon>Bacilli</taxon>
        <taxon>Bacillales</taxon>
        <taxon>Bacillaceae</taxon>
        <taxon>Lentibacillus</taxon>
    </lineage>
</organism>
<dbReference type="InterPro" id="IPR036162">
    <property type="entry name" value="Resolvase-like_N_sf"/>
</dbReference>
<dbReference type="RefSeq" id="WP_188725905.1">
    <property type="nucleotide sequence ID" value="NZ_BMJD01000072.1"/>
</dbReference>
<dbReference type="Proteomes" id="UP000621492">
    <property type="component" value="Unassembled WGS sequence"/>
</dbReference>
<protein>
    <submittedName>
        <fullName evidence="4">Resolvase</fullName>
    </submittedName>
</protein>
<dbReference type="PROSITE" id="PS51737">
    <property type="entry name" value="RECOMBINASE_DNA_BIND"/>
    <property type="match status" value="1"/>
</dbReference>
<evidence type="ECO:0000256" key="2">
    <source>
        <dbReference type="ARBA" id="ARBA00023172"/>
    </source>
</evidence>
<keyword evidence="5" id="KW-1185">Reference proteome</keyword>
<dbReference type="PANTHER" id="PTHR30461">
    <property type="entry name" value="DNA-INVERTASE FROM LAMBDOID PROPHAGE"/>
    <property type="match status" value="1"/>
</dbReference>
<dbReference type="InterPro" id="IPR050639">
    <property type="entry name" value="SSR_resolvase"/>
</dbReference>
<evidence type="ECO:0000313" key="5">
    <source>
        <dbReference type="Proteomes" id="UP000621492"/>
    </source>
</evidence>
<dbReference type="PANTHER" id="PTHR30461:SF2">
    <property type="entry name" value="SERINE RECOMBINASE PINE-RELATED"/>
    <property type="match status" value="1"/>
</dbReference>
<dbReference type="Gene3D" id="3.90.1750.20">
    <property type="entry name" value="Putative Large Serine Recombinase, Chain B, Domain 2"/>
    <property type="match status" value="1"/>
</dbReference>
<dbReference type="EMBL" id="BMJD01000072">
    <property type="protein sequence ID" value="GGB62271.1"/>
    <property type="molecule type" value="Genomic_DNA"/>
</dbReference>
<dbReference type="Pfam" id="PF00239">
    <property type="entry name" value="Resolvase"/>
    <property type="match status" value="1"/>
</dbReference>
<dbReference type="GO" id="GO:0003677">
    <property type="term" value="F:DNA binding"/>
    <property type="evidence" value="ECO:0007669"/>
    <property type="project" value="UniProtKB-KW"/>
</dbReference>
<dbReference type="InterPro" id="IPR038109">
    <property type="entry name" value="DNA_bind_recomb_sf"/>
</dbReference>
<dbReference type="AlphaFoldDB" id="A0A9W5U2B8"/>
<dbReference type="InterPro" id="IPR011109">
    <property type="entry name" value="DNA_bind_recombinase_dom"/>
</dbReference>
<dbReference type="SUPFAM" id="SSF53041">
    <property type="entry name" value="Resolvase-like"/>
    <property type="match status" value="1"/>
</dbReference>
<evidence type="ECO:0000259" key="3">
    <source>
        <dbReference type="PROSITE" id="PS51737"/>
    </source>
</evidence>
<accession>A0A9W5U2B8</accession>
<reference evidence="4" key="1">
    <citation type="journal article" date="2014" name="Int. J. Syst. Evol. Microbiol.">
        <title>Complete genome sequence of Corynebacterium casei LMG S-19264T (=DSM 44701T), isolated from a smear-ripened cheese.</title>
        <authorList>
            <consortium name="US DOE Joint Genome Institute (JGI-PGF)"/>
            <person name="Walter F."/>
            <person name="Albersmeier A."/>
            <person name="Kalinowski J."/>
            <person name="Ruckert C."/>
        </authorList>
    </citation>
    <scope>NUCLEOTIDE SEQUENCE</scope>
    <source>
        <strain evidence="4">CGMCC 1.15454</strain>
    </source>
</reference>
<comment type="caution">
    <text evidence="4">The sequence shown here is derived from an EMBL/GenBank/DDBJ whole genome shotgun (WGS) entry which is preliminary data.</text>
</comment>
<evidence type="ECO:0000313" key="4">
    <source>
        <dbReference type="EMBL" id="GGB62271.1"/>
    </source>
</evidence>
<evidence type="ECO:0000256" key="1">
    <source>
        <dbReference type="ARBA" id="ARBA00023125"/>
    </source>
</evidence>
<gene>
    <name evidence="4" type="primary">ccrB</name>
    <name evidence="4" type="ORF">GCM10011409_44320</name>
</gene>
<dbReference type="CDD" id="cd00338">
    <property type="entry name" value="Ser_Recombinase"/>
    <property type="match status" value="1"/>
</dbReference>
<reference evidence="4" key="2">
    <citation type="submission" date="2020-09" db="EMBL/GenBank/DDBJ databases">
        <authorList>
            <person name="Sun Q."/>
            <person name="Zhou Y."/>
        </authorList>
    </citation>
    <scope>NUCLEOTIDE SEQUENCE</scope>
    <source>
        <strain evidence="4">CGMCC 1.15454</strain>
    </source>
</reference>